<dbReference type="EMBL" id="CAAALY010039771">
    <property type="protein sequence ID" value="VEL19042.1"/>
    <property type="molecule type" value="Genomic_DNA"/>
</dbReference>
<keyword evidence="1" id="KW-0812">Transmembrane</keyword>
<dbReference type="Proteomes" id="UP000784294">
    <property type="component" value="Unassembled WGS sequence"/>
</dbReference>
<reference evidence="2" key="1">
    <citation type="submission" date="2018-11" db="EMBL/GenBank/DDBJ databases">
        <authorList>
            <consortium name="Pathogen Informatics"/>
        </authorList>
    </citation>
    <scope>NUCLEOTIDE SEQUENCE</scope>
</reference>
<protein>
    <submittedName>
        <fullName evidence="2">Uncharacterized protein</fullName>
    </submittedName>
</protein>
<evidence type="ECO:0000256" key="1">
    <source>
        <dbReference type="SAM" id="Phobius"/>
    </source>
</evidence>
<dbReference type="AlphaFoldDB" id="A0A3S5AFD0"/>
<evidence type="ECO:0000313" key="3">
    <source>
        <dbReference type="Proteomes" id="UP000784294"/>
    </source>
</evidence>
<evidence type="ECO:0000313" key="2">
    <source>
        <dbReference type="EMBL" id="VEL19042.1"/>
    </source>
</evidence>
<accession>A0A3S5AFD0</accession>
<proteinExistence type="predicted"/>
<keyword evidence="3" id="KW-1185">Reference proteome</keyword>
<sequence>MHIRQIEAYFLLVYMFPLVVSSILPVANPIRVTEASFVNPINAVKFAGGTERNENLRDQGDRVYEIRRNLSCRPSKMSVLYACRQRDGRVRNH</sequence>
<organism evidence="2 3">
    <name type="scientific">Protopolystoma xenopodis</name>
    <dbReference type="NCBI Taxonomy" id="117903"/>
    <lineage>
        <taxon>Eukaryota</taxon>
        <taxon>Metazoa</taxon>
        <taxon>Spiralia</taxon>
        <taxon>Lophotrochozoa</taxon>
        <taxon>Platyhelminthes</taxon>
        <taxon>Monogenea</taxon>
        <taxon>Polyopisthocotylea</taxon>
        <taxon>Polystomatidea</taxon>
        <taxon>Polystomatidae</taxon>
        <taxon>Protopolystoma</taxon>
    </lineage>
</organism>
<keyword evidence="1" id="KW-1133">Transmembrane helix</keyword>
<gene>
    <name evidence="2" type="ORF">PXEA_LOCUS12482</name>
</gene>
<feature type="transmembrane region" description="Helical" evidence="1">
    <location>
        <begin position="6"/>
        <end position="27"/>
    </location>
</feature>
<comment type="caution">
    <text evidence="2">The sequence shown here is derived from an EMBL/GenBank/DDBJ whole genome shotgun (WGS) entry which is preliminary data.</text>
</comment>
<name>A0A3S5AFD0_9PLAT</name>
<keyword evidence="1" id="KW-0472">Membrane</keyword>